<comment type="caution">
    <text evidence="1">The sequence shown here is derived from an EMBL/GenBank/DDBJ whole genome shotgun (WGS) entry which is preliminary data.</text>
</comment>
<evidence type="ECO:0000313" key="2">
    <source>
        <dbReference type="Proteomes" id="UP000219020"/>
    </source>
</evidence>
<accession>A0A2A5T4W4</accession>
<name>A0A2A5T4W4_9GAMM</name>
<gene>
    <name evidence="1" type="ORF">BTN49_1215</name>
</gene>
<keyword evidence="2" id="KW-1185">Reference proteome</keyword>
<evidence type="ECO:0000313" key="1">
    <source>
        <dbReference type="EMBL" id="PCS23219.1"/>
    </source>
</evidence>
<dbReference type="AlphaFoldDB" id="A0A2A5T4W4"/>
<dbReference type="Proteomes" id="UP000219020">
    <property type="component" value="Unassembled WGS sequence"/>
</dbReference>
<proteinExistence type="predicted"/>
<protein>
    <submittedName>
        <fullName evidence="1">Uncharacterized protein</fullName>
    </submittedName>
</protein>
<reference evidence="2" key="1">
    <citation type="submission" date="2017-04" db="EMBL/GenBank/DDBJ databases">
        <title>Genome evolution of the luminous symbionts of deep sea anglerfish.</title>
        <authorList>
            <person name="Hendry T.A."/>
        </authorList>
    </citation>
    <scope>NUCLEOTIDE SEQUENCE [LARGE SCALE GENOMIC DNA]</scope>
</reference>
<sequence length="52" mass="6323">MFMQYIPCWLLIWQDQSTGYTALFPTHTLEITIALRLRRWHLVHFLCTTQVK</sequence>
<dbReference type="EMBL" id="NBYY01000011">
    <property type="protein sequence ID" value="PCS23219.1"/>
    <property type="molecule type" value="Genomic_DNA"/>
</dbReference>
<organism evidence="1 2">
    <name type="scientific">Candidatus Enterovibrio escicola</name>
    <dbReference type="NCBI Taxonomy" id="1927127"/>
    <lineage>
        <taxon>Bacteria</taxon>
        <taxon>Pseudomonadati</taxon>
        <taxon>Pseudomonadota</taxon>
        <taxon>Gammaproteobacteria</taxon>
        <taxon>Vibrionales</taxon>
        <taxon>Vibrionaceae</taxon>
        <taxon>Enterovibrio</taxon>
    </lineage>
</organism>